<sequence length="119" mass="13170">PPRRNPRRSESPKRKRSPKRESPPKKRLEVIEEKGADNNEEGRNPCKRPFVATITGGLTKPLNSPITDKQKGEKAERKSPTTTSITGGSSNPKGRSGGTTKRRITEMCSVRTNTTSSRE</sequence>
<evidence type="ECO:0000313" key="2">
    <source>
        <dbReference type="EMBL" id="MCI33451.1"/>
    </source>
</evidence>
<keyword evidence="3" id="KW-1185">Reference proteome</keyword>
<feature type="compositionally biased region" description="Basic and acidic residues" evidence="1">
    <location>
        <begin position="68"/>
        <end position="79"/>
    </location>
</feature>
<protein>
    <submittedName>
        <fullName evidence="2">Uncharacterized protein</fullName>
    </submittedName>
</protein>
<feature type="compositionally biased region" description="Polar residues" evidence="1">
    <location>
        <begin position="110"/>
        <end position="119"/>
    </location>
</feature>
<proteinExistence type="predicted"/>
<feature type="region of interest" description="Disordered" evidence="1">
    <location>
        <begin position="1"/>
        <end position="119"/>
    </location>
</feature>
<organism evidence="2 3">
    <name type="scientific">Trifolium medium</name>
    <dbReference type="NCBI Taxonomy" id="97028"/>
    <lineage>
        <taxon>Eukaryota</taxon>
        <taxon>Viridiplantae</taxon>
        <taxon>Streptophyta</taxon>
        <taxon>Embryophyta</taxon>
        <taxon>Tracheophyta</taxon>
        <taxon>Spermatophyta</taxon>
        <taxon>Magnoliopsida</taxon>
        <taxon>eudicotyledons</taxon>
        <taxon>Gunneridae</taxon>
        <taxon>Pentapetalae</taxon>
        <taxon>rosids</taxon>
        <taxon>fabids</taxon>
        <taxon>Fabales</taxon>
        <taxon>Fabaceae</taxon>
        <taxon>Papilionoideae</taxon>
        <taxon>50 kb inversion clade</taxon>
        <taxon>NPAAA clade</taxon>
        <taxon>Hologalegina</taxon>
        <taxon>IRL clade</taxon>
        <taxon>Trifolieae</taxon>
        <taxon>Trifolium</taxon>
    </lineage>
</organism>
<dbReference type="AlphaFoldDB" id="A0A392RA49"/>
<accession>A0A392RA49</accession>
<evidence type="ECO:0000256" key="1">
    <source>
        <dbReference type="SAM" id="MobiDB-lite"/>
    </source>
</evidence>
<reference evidence="2 3" key="1">
    <citation type="journal article" date="2018" name="Front. Plant Sci.">
        <title>Red Clover (Trifolium pratense) and Zigzag Clover (T. medium) - A Picture of Genomic Similarities and Differences.</title>
        <authorList>
            <person name="Dluhosova J."/>
            <person name="Istvanek J."/>
            <person name="Nedelnik J."/>
            <person name="Repkova J."/>
        </authorList>
    </citation>
    <scope>NUCLEOTIDE SEQUENCE [LARGE SCALE GENOMIC DNA]</scope>
    <source>
        <strain evidence="3">cv. 10/8</strain>
        <tissue evidence="2">Leaf</tissue>
    </source>
</reference>
<name>A0A392RA49_9FABA</name>
<feature type="non-terminal residue" evidence="2">
    <location>
        <position position="1"/>
    </location>
</feature>
<feature type="compositionally biased region" description="Low complexity" evidence="1">
    <location>
        <begin position="80"/>
        <end position="90"/>
    </location>
</feature>
<dbReference type="EMBL" id="LXQA010204482">
    <property type="protein sequence ID" value="MCI33451.1"/>
    <property type="molecule type" value="Genomic_DNA"/>
</dbReference>
<dbReference type="Proteomes" id="UP000265520">
    <property type="component" value="Unassembled WGS sequence"/>
</dbReference>
<evidence type="ECO:0000313" key="3">
    <source>
        <dbReference type="Proteomes" id="UP000265520"/>
    </source>
</evidence>
<feature type="compositionally biased region" description="Basic and acidic residues" evidence="1">
    <location>
        <begin position="19"/>
        <end position="44"/>
    </location>
</feature>
<comment type="caution">
    <text evidence="2">The sequence shown here is derived from an EMBL/GenBank/DDBJ whole genome shotgun (WGS) entry which is preliminary data.</text>
</comment>